<dbReference type="PANTHER" id="PTHR34883">
    <property type="entry name" value="SERINE-RICH PROTEIN, PUTATIVE-RELATED-RELATED"/>
    <property type="match status" value="1"/>
</dbReference>
<reference evidence="5" key="1">
    <citation type="submission" date="2014-04" db="EMBL/GenBank/DDBJ databases">
        <title>Evolutionary Origins and Diversification of the Mycorrhizal Mutualists.</title>
        <authorList>
            <consortium name="DOE Joint Genome Institute"/>
            <consortium name="Mycorrhizal Genomics Consortium"/>
            <person name="Kohler A."/>
            <person name="Kuo A."/>
            <person name="Nagy L.G."/>
            <person name="Floudas D."/>
            <person name="Copeland A."/>
            <person name="Barry K.W."/>
            <person name="Cichocki N."/>
            <person name="Veneault-Fourrey C."/>
            <person name="LaButti K."/>
            <person name="Lindquist E.A."/>
            <person name="Lipzen A."/>
            <person name="Lundell T."/>
            <person name="Morin E."/>
            <person name="Murat C."/>
            <person name="Riley R."/>
            <person name="Ohm R."/>
            <person name="Sun H."/>
            <person name="Tunlid A."/>
            <person name="Henrissat B."/>
            <person name="Grigoriev I.V."/>
            <person name="Hibbett D.S."/>
            <person name="Martin F."/>
        </authorList>
    </citation>
    <scope>NUCLEOTIDE SEQUENCE [LARGE SCALE GENOMIC DNA]</scope>
    <source>
        <strain evidence="5">FD-334 SS-4</strain>
    </source>
</reference>
<evidence type="ECO:0000256" key="1">
    <source>
        <dbReference type="SAM" id="MobiDB-lite"/>
    </source>
</evidence>
<dbReference type="STRING" id="945553.A0A0D2Q4L1"/>
<feature type="compositionally biased region" description="Polar residues" evidence="1">
    <location>
        <begin position="326"/>
        <end position="344"/>
    </location>
</feature>
<accession>A0A0D2Q4L1</accession>
<feature type="region of interest" description="Disordered" evidence="1">
    <location>
        <begin position="381"/>
        <end position="420"/>
    </location>
</feature>
<feature type="region of interest" description="Disordered" evidence="1">
    <location>
        <begin position="283"/>
        <end position="344"/>
    </location>
</feature>
<dbReference type="PANTHER" id="PTHR34883:SF15">
    <property type="entry name" value="EXTRACELLULAR SERINE-RICH PROTEIN"/>
    <property type="match status" value="1"/>
</dbReference>
<dbReference type="AlphaFoldDB" id="A0A0D2Q4L1"/>
<evidence type="ECO:0000256" key="2">
    <source>
        <dbReference type="SAM" id="Phobius"/>
    </source>
</evidence>
<dbReference type="Gene3D" id="2.60.40.420">
    <property type="entry name" value="Cupredoxins - blue copper proteins"/>
    <property type="match status" value="1"/>
</dbReference>
<dbReference type="CDD" id="cd00920">
    <property type="entry name" value="Cupredoxin"/>
    <property type="match status" value="1"/>
</dbReference>
<evidence type="ECO:0000256" key="3">
    <source>
        <dbReference type="SAM" id="SignalP"/>
    </source>
</evidence>
<feature type="transmembrane region" description="Helical" evidence="2">
    <location>
        <begin position="207"/>
        <end position="231"/>
    </location>
</feature>
<evidence type="ECO:0000313" key="4">
    <source>
        <dbReference type="EMBL" id="KJA26535.1"/>
    </source>
</evidence>
<keyword evidence="2" id="KW-1133">Transmembrane helix</keyword>
<keyword evidence="2" id="KW-0812">Transmembrane</keyword>
<dbReference type="Proteomes" id="UP000054270">
    <property type="component" value="Unassembled WGS sequence"/>
</dbReference>
<proteinExistence type="predicted"/>
<dbReference type="InterPro" id="IPR052953">
    <property type="entry name" value="Ser-rich/MCO-related"/>
</dbReference>
<organism evidence="4 5">
    <name type="scientific">Hypholoma sublateritium (strain FD-334 SS-4)</name>
    <dbReference type="NCBI Taxonomy" id="945553"/>
    <lineage>
        <taxon>Eukaryota</taxon>
        <taxon>Fungi</taxon>
        <taxon>Dikarya</taxon>
        <taxon>Basidiomycota</taxon>
        <taxon>Agaricomycotina</taxon>
        <taxon>Agaricomycetes</taxon>
        <taxon>Agaricomycetidae</taxon>
        <taxon>Agaricales</taxon>
        <taxon>Agaricineae</taxon>
        <taxon>Strophariaceae</taxon>
        <taxon>Hypholoma</taxon>
    </lineage>
</organism>
<dbReference type="InterPro" id="IPR008972">
    <property type="entry name" value="Cupredoxin"/>
</dbReference>
<evidence type="ECO:0000313" key="5">
    <source>
        <dbReference type="Proteomes" id="UP000054270"/>
    </source>
</evidence>
<dbReference type="OMA" id="PSIFELW"/>
<keyword evidence="3" id="KW-0732">Signal</keyword>
<gene>
    <name evidence="4" type="ORF">HYPSUDRAFT_277247</name>
</gene>
<feature type="signal peptide" evidence="3">
    <location>
        <begin position="1"/>
        <end position="22"/>
    </location>
</feature>
<dbReference type="EMBL" id="KN817527">
    <property type="protein sequence ID" value="KJA26535.1"/>
    <property type="molecule type" value="Genomic_DNA"/>
</dbReference>
<sequence>MSPRILPPFLAVVGLFVAFAAGQTDHPVTVGQLGSFYDPPTLSAGLGDTVTFSFLGPFHTVTQSSAANPCLPLPGGFDSGVLGTGIDENTTETFSWTLTITNVSEPIYFFCQITTPTSHCGSGMVGIINPTSQEAYQIFRMSAEAVSGTPAPSPTLVLSGIGAAAKSGPFSVPASSTIFVQPITTTDFVTSTPTSGAQTSSSTKTHLGAIVGATVGGFFGLVILVATLVFCMRQRRSRAASVQSPVSDDSHFFRYNPAPARARRPSEAFVAAKALENSTVSAYPLPRTLSPDSTTALAPNRRRSTPPAPSSDGMSRPSQQQQQQQTLNRQVSVPSDIGSPTTEAASPVNMQALAHEVAAVLMRAPSGGTLNSALLSQTTDQSSHFRMDGRAPGIAHDPPAYRMATGAPGVTTTKVERDRG</sequence>
<dbReference type="SUPFAM" id="SSF49503">
    <property type="entry name" value="Cupredoxins"/>
    <property type="match status" value="1"/>
</dbReference>
<dbReference type="OrthoDB" id="1921208at2759"/>
<evidence type="ECO:0008006" key="6">
    <source>
        <dbReference type="Google" id="ProtNLM"/>
    </source>
</evidence>
<feature type="chain" id="PRO_5002249483" description="Blue (type 1) copper domain-containing protein" evidence="3">
    <location>
        <begin position="23"/>
        <end position="420"/>
    </location>
</feature>
<name>A0A0D2Q4L1_HYPSF</name>
<keyword evidence="2" id="KW-0472">Membrane</keyword>
<protein>
    <recommendedName>
        <fullName evidence="6">Blue (type 1) copper domain-containing protein</fullName>
    </recommendedName>
</protein>
<keyword evidence="5" id="KW-1185">Reference proteome</keyword>